<proteinExistence type="predicted"/>
<reference evidence="1 2" key="1">
    <citation type="submission" date="2021-06" db="EMBL/GenBank/DDBJ databases">
        <authorList>
            <person name="Kallberg Y."/>
            <person name="Tangrot J."/>
            <person name="Rosling A."/>
        </authorList>
    </citation>
    <scope>NUCLEOTIDE SEQUENCE [LARGE SCALE GENOMIC DNA]</scope>
    <source>
        <strain evidence="1 2">120-4 pot B 10/14</strain>
    </source>
</reference>
<dbReference type="Proteomes" id="UP000789901">
    <property type="component" value="Unassembled WGS sequence"/>
</dbReference>
<keyword evidence="2" id="KW-1185">Reference proteome</keyword>
<accession>A0ABN7UKG3</accession>
<protein>
    <submittedName>
        <fullName evidence="1">12595_t:CDS:1</fullName>
    </submittedName>
</protein>
<dbReference type="EMBL" id="CAJVQB010003347">
    <property type="protein sequence ID" value="CAG8605553.1"/>
    <property type="molecule type" value="Genomic_DNA"/>
</dbReference>
<sequence length="113" mass="13294">MKYIATWCPANKQDILPSIYRWPITKGKLKFDKHYIIYNSINLDAKALIGVSDMNHIILRVEDFVKDSYNFELSEVIIIFFIALKCYTITVNEKLNDLDKRLKNIEINLIILL</sequence>
<gene>
    <name evidence="1" type="ORF">GMARGA_LOCUS7099</name>
</gene>
<organism evidence="1 2">
    <name type="scientific">Gigaspora margarita</name>
    <dbReference type="NCBI Taxonomy" id="4874"/>
    <lineage>
        <taxon>Eukaryota</taxon>
        <taxon>Fungi</taxon>
        <taxon>Fungi incertae sedis</taxon>
        <taxon>Mucoromycota</taxon>
        <taxon>Glomeromycotina</taxon>
        <taxon>Glomeromycetes</taxon>
        <taxon>Diversisporales</taxon>
        <taxon>Gigasporaceae</taxon>
        <taxon>Gigaspora</taxon>
    </lineage>
</organism>
<evidence type="ECO:0000313" key="2">
    <source>
        <dbReference type="Proteomes" id="UP000789901"/>
    </source>
</evidence>
<evidence type="ECO:0000313" key="1">
    <source>
        <dbReference type="EMBL" id="CAG8605553.1"/>
    </source>
</evidence>
<comment type="caution">
    <text evidence="1">The sequence shown here is derived from an EMBL/GenBank/DDBJ whole genome shotgun (WGS) entry which is preliminary data.</text>
</comment>
<name>A0ABN7UKG3_GIGMA</name>